<comment type="caution">
    <text evidence="2">The sequence shown here is derived from an EMBL/GenBank/DDBJ whole genome shotgun (WGS) entry which is preliminary data.</text>
</comment>
<feature type="transmembrane region" description="Helical" evidence="1">
    <location>
        <begin position="322"/>
        <end position="350"/>
    </location>
</feature>
<accession>A0A0D1BUD4</accession>
<feature type="transmembrane region" description="Helical" evidence="1">
    <location>
        <begin position="34"/>
        <end position="56"/>
    </location>
</feature>
<feature type="transmembrane region" description="Helical" evidence="1">
    <location>
        <begin position="292"/>
        <end position="310"/>
    </location>
</feature>
<dbReference type="Proteomes" id="UP000032250">
    <property type="component" value="Unassembled WGS sequence"/>
</dbReference>
<sequence length="354" mass="36744">MDLWKDILSIFSVLLNGLPQGLLALSFGFASVPTAFAFLIGAAGNAITGNVVPISFQAETITLAGTMGDNLKERLSMIFYGGLIMTFIGLFGLMSKITDSIGPVITAGMMAGVGIMLARVSIEMARKNKIIGYVSIASGVITHLFTKDLVYTIAVSVIISSIVYNILGNKKGESFIIEREKIAINKPSFSLKILRGAMSMVCLNIGANIAFGNITGQLANRKVNIDHVSIISSLADMSSSILGGAPVESIISATGGAPNPKASGIIMMLLMAAILFAGFLPKIGKYIPTESIAGFLFVLGAIVTAPVNAASALTSTAANGTVIGGVTMTVTAITDPFIGMISGLLMKILLPMIG</sequence>
<dbReference type="PATRIC" id="fig|1379739.3.peg.2398"/>
<evidence type="ECO:0000313" key="2">
    <source>
        <dbReference type="EMBL" id="KIS23945.1"/>
    </source>
</evidence>
<dbReference type="OrthoDB" id="85542at2"/>
<dbReference type="RefSeq" id="WP_003485619.1">
    <property type="nucleotide sequence ID" value="NZ_JXSU01000007.1"/>
</dbReference>
<proteinExistence type="predicted"/>
<feature type="transmembrane region" description="Helical" evidence="1">
    <location>
        <begin position="100"/>
        <end position="118"/>
    </location>
</feature>
<feature type="transmembrane region" description="Helical" evidence="1">
    <location>
        <begin position="151"/>
        <end position="168"/>
    </location>
</feature>
<feature type="transmembrane region" description="Helical" evidence="1">
    <location>
        <begin position="130"/>
        <end position="145"/>
    </location>
</feature>
<protein>
    <submittedName>
        <fullName evidence="2">Guanine permease</fullName>
    </submittedName>
</protein>
<dbReference type="HOGENOM" id="CLU_782333_0_0_9"/>
<name>A0A0D1BUD4_CLOBO</name>
<feature type="transmembrane region" description="Helical" evidence="1">
    <location>
        <begin position="77"/>
        <end position="94"/>
    </location>
</feature>
<feature type="transmembrane region" description="Helical" evidence="1">
    <location>
        <begin position="262"/>
        <end position="280"/>
    </location>
</feature>
<feature type="transmembrane region" description="Helical" evidence="1">
    <location>
        <begin position="189"/>
        <end position="211"/>
    </location>
</feature>
<keyword evidence="1" id="KW-0472">Membrane</keyword>
<organism evidence="2 3">
    <name type="scientific">Clostridium botulinum B2 450</name>
    <dbReference type="NCBI Taxonomy" id="1379739"/>
    <lineage>
        <taxon>Bacteria</taxon>
        <taxon>Bacillati</taxon>
        <taxon>Bacillota</taxon>
        <taxon>Clostridia</taxon>
        <taxon>Eubacteriales</taxon>
        <taxon>Clostridiaceae</taxon>
        <taxon>Clostridium</taxon>
    </lineage>
</organism>
<gene>
    <name evidence="2" type="ORF">N495_10180</name>
</gene>
<evidence type="ECO:0000256" key="1">
    <source>
        <dbReference type="SAM" id="Phobius"/>
    </source>
</evidence>
<reference evidence="2 3" key="1">
    <citation type="submission" date="2014-06" db="EMBL/GenBank/DDBJ databases">
        <title>Genome characterization of distinct group I Clostridium botulinum lineages.</title>
        <authorList>
            <person name="Giordani F."/>
            <person name="Anselmo A."/>
            <person name="Fillo S."/>
            <person name="Palozzi A.M."/>
            <person name="Fortunato A."/>
            <person name="Gentile B."/>
            <person name="Ciammaruconi A."/>
            <person name="Anniballi F."/>
            <person name="De Medici D."/>
            <person name="Lista F."/>
        </authorList>
    </citation>
    <scope>NUCLEOTIDE SEQUENCE [LARGE SCALE GENOMIC DNA]</scope>
    <source>
        <strain evidence="2 3">B2 450</strain>
    </source>
</reference>
<keyword evidence="1" id="KW-0812">Transmembrane</keyword>
<keyword evidence="1" id="KW-1133">Transmembrane helix</keyword>
<dbReference type="AlphaFoldDB" id="A0A0D1BUD4"/>
<evidence type="ECO:0000313" key="3">
    <source>
        <dbReference type="Proteomes" id="UP000032250"/>
    </source>
</evidence>
<dbReference type="EMBL" id="JXSU01000007">
    <property type="protein sequence ID" value="KIS23945.1"/>
    <property type="molecule type" value="Genomic_DNA"/>
</dbReference>